<evidence type="ECO:0000313" key="9">
    <source>
        <dbReference type="Proteomes" id="UP001165092"/>
    </source>
</evidence>
<dbReference type="InterPro" id="IPR005496">
    <property type="entry name" value="Integral_membrane_TerC"/>
</dbReference>
<dbReference type="EMBL" id="BSQG01000003">
    <property type="protein sequence ID" value="GLU48091.1"/>
    <property type="molecule type" value="Genomic_DNA"/>
</dbReference>
<keyword evidence="9" id="KW-1185">Reference proteome</keyword>
<dbReference type="Proteomes" id="UP001165092">
    <property type="component" value="Unassembled WGS sequence"/>
</dbReference>
<dbReference type="PANTHER" id="PTHR30238:SF4">
    <property type="entry name" value="SLL1022 PROTEIN"/>
    <property type="match status" value="1"/>
</dbReference>
<feature type="region of interest" description="Disordered" evidence="6">
    <location>
        <begin position="260"/>
        <end position="281"/>
    </location>
</feature>
<comment type="subcellular location">
    <subcellularLocation>
        <location evidence="1">Membrane</location>
        <topology evidence="1">Multi-pass membrane protein</topology>
    </subcellularLocation>
</comment>
<dbReference type="RefSeq" id="WP_285759463.1">
    <property type="nucleotide sequence ID" value="NZ_BSQG01000003.1"/>
</dbReference>
<keyword evidence="4 7" id="KW-1133">Transmembrane helix</keyword>
<evidence type="ECO:0000256" key="7">
    <source>
        <dbReference type="SAM" id="Phobius"/>
    </source>
</evidence>
<feature type="transmembrane region" description="Helical" evidence="7">
    <location>
        <begin position="116"/>
        <end position="136"/>
    </location>
</feature>
<evidence type="ECO:0000256" key="3">
    <source>
        <dbReference type="ARBA" id="ARBA00022692"/>
    </source>
</evidence>
<reference evidence="8" key="1">
    <citation type="submission" date="2023-02" db="EMBL/GenBank/DDBJ databases">
        <title>Nocardiopsis ansamitocini NBRC 112285.</title>
        <authorList>
            <person name="Ichikawa N."/>
            <person name="Sato H."/>
            <person name="Tonouchi N."/>
        </authorList>
    </citation>
    <scope>NUCLEOTIDE SEQUENCE</scope>
    <source>
        <strain evidence="8">NBRC 112285</strain>
    </source>
</reference>
<accession>A0A9W6UGU3</accession>
<feature type="transmembrane region" description="Helical" evidence="7">
    <location>
        <begin position="6"/>
        <end position="30"/>
    </location>
</feature>
<evidence type="ECO:0000313" key="8">
    <source>
        <dbReference type="EMBL" id="GLU48091.1"/>
    </source>
</evidence>
<dbReference type="PANTHER" id="PTHR30238">
    <property type="entry name" value="MEMBRANE BOUND PREDICTED REDOX MODULATOR"/>
    <property type="match status" value="1"/>
</dbReference>
<proteinExistence type="inferred from homology"/>
<name>A0A9W6UGU3_9ACTN</name>
<sequence length="281" mass="30110">MTTDLIIGFLTLTVLEIVLGIDNLVFISILSNKLPEHQREKARKLGIALALITRLALLASISWIVQLTEPLFSVAGFEFSGQALILLVGGFFLLAKGTYEIHESLEGDHGHKASTTGAVFGVVVAQIVALDLVFSLDSVITAVGMIDPEGLGIWVMVAAVVIAVIVMLVSANPLARFVNDHPTVKMLALAFLLLIGMSLVAEGFGFHIEKGFIYTAMGFSLFVEVLNLLAGRRRRKKRELAGAEPVRLHNRFVPARQGAVATTVAASPTAEEGRPSASETP</sequence>
<comment type="similarity">
    <text evidence="2">Belongs to the TerC family.</text>
</comment>
<comment type="caution">
    <text evidence="8">The sequence shown here is derived from an EMBL/GenBank/DDBJ whole genome shotgun (WGS) entry which is preliminary data.</text>
</comment>
<keyword evidence="5 7" id="KW-0472">Membrane</keyword>
<evidence type="ECO:0000256" key="2">
    <source>
        <dbReference type="ARBA" id="ARBA00007511"/>
    </source>
</evidence>
<feature type="transmembrane region" description="Helical" evidence="7">
    <location>
        <begin position="187"/>
        <end position="206"/>
    </location>
</feature>
<dbReference type="Pfam" id="PF03741">
    <property type="entry name" value="TerC"/>
    <property type="match status" value="1"/>
</dbReference>
<evidence type="ECO:0000256" key="1">
    <source>
        <dbReference type="ARBA" id="ARBA00004141"/>
    </source>
</evidence>
<evidence type="ECO:0000256" key="4">
    <source>
        <dbReference type="ARBA" id="ARBA00022989"/>
    </source>
</evidence>
<feature type="transmembrane region" description="Helical" evidence="7">
    <location>
        <begin position="212"/>
        <end position="230"/>
    </location>
</feature>
<dbReference type="AlphaFoldDB" id="A0A9W6UGU3"/>
<feature type="transmembrane region" description="Helical" evidence="7">
    <location>
        <begin position="71"/>
        <end position="95"/>
    </location>
</feature>
<gene>
    <name evidence="8" type="ORF">Nans01_24420</name>
</gene>
<evidence type="ECO:0000256" key="5">
    <source>
        <dbReference type="ARBA" id="ARBA00023136"/>
    </source>
</evidence>
<feature type="transmembrane region" description="Helical" evidence="7">
    <location>
        <begin position="151"/>
        <end position="175"/>
    </location>
</feature>
<keyword evidence="3 7" id="KW-0812">Transmembrane</keyword>
<dbReference type="GO" id="GO:0016020">
    <property type="term" value="C:membrane"/>
    <property type="evidence" value="ECO:0007669"/>
    <property type="project" value="UniProtKB-SubCell"/>
</dbReference>
<evidence type="ECO:0000256" key="6">
    <source>
        <dbReference type="SAM" id="MobiDB-lite"/>
    </source>
</evidence>
<evidence type="ECO:0008006" key="10">
    <source>
        <dbReference type="Google" id="ProtNLM"/>
    </source>
</evidence>
<protein>
    <recommendedName>
        <fullName evidence="10">TerC family protein</fullName>
    </recommendedName>
</protein>
<feature type="transmembrane region" description="Helical" evidence="7">
    <location>
        <begin position="42"/>
        <end position="65"/>
    </location>
</feature>
<organism evidence="8 9">
    <name type="scientific">Nocardiopsis ansamitocini</name>
    <dbReference type="NCBI Taxonomy" id="1670832"/>
    <lineage>
        <taxon>Bacteria</taxon>
        <taxon>Bacillati</taxon>
        <taxon>Actinomycetota</taxon>
        <taxon>Actinomycetes</taxon>
        <taxon>Streptosporangiales</taxon>
        <taxon>Nocardiopsidaceae</taxon>
        <taxon>Nocardiopsis</taxon>
    </lineage>
</organism>